<feature type="binding site" evidence="8">
    <location>
        <position position="260"/>
    </location>
    <ligand>
        <name>L-glutamine</name>
        <dbReference type="ChEBI" id="CHEBI:58359"/>
    </ligand>
</feature>
<dbReference type="EMBL" id="MKGN01000017">
    <property type="protein sequence ID" value="PHN16237.1"/>
    <property type="molecule type" value="Genomic_DNA"/>
</dbReference>
<feature type="domain" description="Carbamoyl-phosphate synthase small subunit N-terminal" evidence="9">
    <location>
        <begin position="5"/>
        <end position="135"/>
    </location>
</feature>
<dbReference type="SUPFAM" id="SSF52021">
    <property type="entry name" value="Carbamoyl phosphate synthetase, small subunit N-terminal domain"/>
    <property type="match status" value="1"/>
</dbReference>
<dbReference type="UniPathway" id="UPA00070">
    <property type="reaction ID" value="UER00115"/>
</dbReference>
<evidence type="ECO:0000256" key="2">
    <source>
        <dbReference type="ARBA" id="ARBA00007800"/>
    </source>
</evidence>
<evidence type="ECO:0000256" key="5">
    <source>
        <dbReference type="ARBA" id="ARBA00022840"/>
    </source>
</evidence>
<proteinExistence type="inferred from homology"/>
<dbReference type="InterPro" id="IPR035686">
    <property type="entry name" value="CPSase_GATase1"/>
</dbReference>
<dbReference type="SMART" id="SM01097">
    <property type="entry name" value="CPSase_sm_chain"/>
    <property type="match status" value="1"/>
</dbReference>
<dbReference type="GO" id="GO:0004359">
    <property type="term" value="F:glutaminase activity"/>
    <property type="evidence" value="ECO:0007669"/>
    <property type="project" value="RHEA"/>
</dbReference>
<dbReference type="PRINTS" id="PR00096">
    <property type="entry name" value="GATASE"/>
</dbReference>
<dbReference type="GO" id="GO:0006541">
    <property type="term" value="P:glutamine metabolic process"/>
    <property type="evidence" value="ECO:0007669"/>
    <property type="project" value="InterPro"/>
</dbReference>
<comment type="function">
    <text evidence="8">Small subunit of the glutamine-dependent carbamoyl phosphate synthetase (CPSase). CPSase catalyzes the formation of carbamoyl phosphate from the ammonia moiety of glutamine, carbonate, and phosphate donated by ATP, constituting the first step of 2 biosynthetic pathways, one leading to arginine and/or urea and the other to pyrimidine nucleotides. The small subunit (glutamine amidotransferase) binds and cleaves glutamine to supply the large subunit with the substrate ammonia.</text>
</comment>
<dbReference type="AlphaFoldDB" id="A0A2G0V6Z4"/>
<feature type="binding site" evidence="8">
    <location>
        <position position="263"/>
    </location>
    <ligand>
        <name>L-glutamine</name>
        <dbReference type="ChEBI" id="CHEBI:58359"/>
    </ligand>
</feature>
<comment type="pathway">
    <text evidence="8">Pyrimidine metabolism; UMP biosynthesis via de novo pathway; (S)-dihydroorotate from bicarbonate: step 1/3.</text>
</comment>
<feature type="active site" evidence="8">
    <location>
        <position position="345"/>
    </location>
</feature>
<dbReference type="PANTHER" id="PTHR43418">
    <property type="entry name" value="MULTIFUNCTIONAL TRYPTOPHAN BIOSYNTHESIS PROTEIN-RELATED"/>
    <property type="match status" value="1"/>
</dbReference>
<feature type="active site" evidence="8">
    <location>
        <position position="343"/>
    </location>
</feature>
<dbReference type="GO" id="GO:0044205">
    <property type="term" value="P:'de novo' UMP biosynthetic process"/>
    <property type="evidence" value="ECO:0007669"/>
    <property type="project" value="UniProtKB-UniRule"/>
</dbReference>
<keyword evidence="6 8" id="KW-0315">Glutamine amidotransferase</keyword>
<comment type="catalytic activity">
    <reaction evidence="7 8">
        <text>hydrogencarbonate + L-glutamine + 2 ATP + H2O = carbamoyl phosphate + L-glutamate + 2 ADP + phosphate + 2 H(+)</text>
        <dbReference type="Rhea" id="RHEA:18633"/>
        <dbReference type="ChEBI" id="CHEBI:15377"/>
        <dbReference type="ChEBI" id="CHEBI:15378"/>
        <dbReference type="ChEBI" id="CHEBI:17544"/>
        <dbReference type="ChEBI" id="CHEBI:29985"/>
        <dbReference type="ChEBI" id="CHEBI:30616"/>
        <dbReference type="ChEBI" id="CHEBI:43474"/>
        <dbReference type="ChEBI" id="CHEBI:58228"/>
        <dbReference type="ChEBI" id="CHEBI:58359"/>
        <dbReference type="ChEBI" id="CHEBI:456216"/>
        <dbReference type="EC" id="6.3.5.5"/>
    </reaction>
</comment>
<dbReference type="GO" id="GO:0005524">
    <property type="term" value="F:ATP binding"/>
    <property type="evidence" value="ECO:0007669"/>
    <property type="project" value="UniProtKB-UniRule"/>
</dbReference>
<dbReference type="OrthoDB" id="9804328at2"/>
<keyword evidence="5 8" id="KW-0067">ATP-binding</keyword>
<keyword evidence="11" id="KW-1185">Reference proteome</keyword>
<dbReference type="GO" id="GO:0004088">
    <property type="term" value="F:carbamoyl-phosphate synthase (glutamine-hydrolyzing) activity"/>
    <property type="evidence" value="ECO:0007669"/>
    <property type="project" value="UniProtKB-UniRule"/>
</dbReference>
<comment type="caution">
    <text evidence="8">Lacks conserved residue(s) required for the propagation of feature annotation.</text>
</comment>
<comment type="similarity">
    <text evidence="2 8">Belongs to the CarA family.</text>
</comment>
<name>A0A2G0V6Z4_9PROT</name>
<dbReference type="GO" id="GO:0006526">
    <property type="term" value="P:L-arginine biosynthetic process"/>
    <property type="evidence" value="ECO:0007669"/>
    <property type="project" value="UniProtKB-UniRule"/>
</dbReference>
<dbReference type="GO" id="GO:0006207">
    <property type="term" value="P:'de novo' pyrimidine nucleobase biosynthetic process"/>
    <property type="evidence" value="ECO:0007669"/>
    <property type="project" value="InterPro"/>
</dbReference>
<dbReference type="RefSeq" id="WP_099336892.1">
    <property type="nucleotide sequence ID" value="NZ_MKGN01000017.1"/>
</dbReference>
<protein>
    <recommendedName>
        <fullName evidence="8">Carbamoyl phosphate synthase small chain</fullName>
        <ecNumber evidence="8">6.3.5.5</ecNumber>
    </recommendedName>
    <alternativeName>
        <fullName evidence="8">Carbamoyl phosphate synthetase glutamine chain</fullName>
    </alternativeName>
</protein>
<comment type="pathway">
    <text evidence="1 8">Amino-acid biosynthesis; L-arginine biosynthesis; carbamoyl phosphate from bicarbonate: step 1/1.</text>
</comment>
<feature type="region of interest" description="CPSase" evidence="8">
    <location>
        <begin position="1"/>
        <end position="182"/>
    </location>
</feature>
<dbReference type="SUPFAM" id="SSF52317">
    <property type="entry name" value="Class I glutamine amidotransferase-like"/>
    <property type="match status" value="1"/>
</dbReference>
<gene>
    <name evidence="8 10" type="primary">carA</name>
    <name evidence="10" type="ORF">TPPER_00166</name>
</gene>
<dbReference type="InterPro" id="IPR017926">
    <property type="entry name" value="GATASE"/>
</dbReference>
<comment type="subunit">
    <text evidence="8">Composed of two chains; the small (or glutamine) chain promotes the hydrolysis of glutamine to ammonia, which is used by the large (or ammonia) chain to synthesize carbamoyl phosphate. Tetramer of heterodimers (alpha,beta)4.</text>
</comment>
<dbReference type="HAMAP" id="MF_01209">
    <property type="entry name" value="CPSase_S_chain"/>
    <property type="match status" value="1"/>
</dbReference>
<evidence type="ECO:0000313" key="10">
    <source>
        <dbReference type="EMBL" id="PHN16237.1"/>
    </source>
</evidence>
<dbReference type="EC" id="6.3.5.5" evidence="8"/>
<evidence type="ECO:0000256" key="3">
    <source>
        <dbReference type="ARBA" id="ARBA00022598"/>
    </source>
</evidence>
<dbReference type="InterPro" id="IPR036480">
    <property type="entry name" value="CarbP_synth_ssu_N_sf"/>
</dbReference>
<dbReference type="InterPro" id="IPR050472">
    <property type="entry name" value="Anth_synth/Amidotransfase"/>
</dbReference>
<dbReference type="InterPro" id="IPR006274">
    <property type="entry name" value="CarbamoylP_synth_ssu"/>
</dbReference>
<dbReference type="NCBIfam" id="TIGR01368">
    <property type="entry name" value="CPSaseIIsmall"/>
    <property type="match status" value="1"/>
</dbReference>
<dbReference type="UniPathway" id="UPA00068">
    <property type="reaction ID" value="UER00171"/>
</dbReference>
<accession>A0A2G0V6Z4</accession>
<comment type="catalytic activity">
    <reaction evidence="8">
        <text>L-glutamine + H2O = L-glutamate + NH4(+)</text>
        <dbReference type="Rhea" id="RHEA:15889"/>
        <dbReference type="ChEBI" id="CHEBI:15377"/>
        <dbReference type="ChEBI" id="CHEBI:28938"/>
        <dbReference type="ChEBI" id="CHEBI:29985"/>
        <dbReference type="ChEBI" id="CHEBI:58359"/>
    </reaction>
</comment>
<feature type="binding site" evidence="8">
    <location>
        <position position="49"/>
    </location>
    <ligand>
        <name>L-glutamine</name>
        <dbReference type="ChEBI" id="CHEBI:58359"/>
    </ligand>
</feature>
<evidence type="ECO:0000256" key="7">
    <source>
        <dbReference type="ARBA" id="ARBA00048816"/>
    </source>
</evidence>
<evidence type="ECO:0000313" key="11">
    <source>
        <dbReference type="Proteomes" id="UP000222818"/>
    </source>
</evidence>
<dbReference type="Pfam" id="PF00117">
    <property type="entry name" value="GATase"/>
    <property type="match status" value="1"/>
</dbReference>
<evidence type="ECO:0000256" key="4">
    <source>
        <dbReference type="ARBA" id="ARBA00022741"/>
    </source>
</evidence>
<keyword evidence="8" id="KW-0028">Amino-acid biosynthesis</keyword>
<dbReference type="Gene3D" id="3.40.50.880">
    <property type="match status" value="1"/>
</dbReference>
<feature type="binding site" evidence="8">
    <location>
        <position position="231"/>
    </location>
    <ligand>
        <name>L-glutamine</name>
        <dbReference type="ChEBI" id="CHEBI:58359"/>
    </ligand>
</feature>
<reference evidence="10 11" key="1">
    <citation type="journal article" date="2017" name="ISME J.">
        <title>Tremblaya phenacola PPER: an evolutionary beta-gammaproteobacterium collage.</title>
        <authorList>
            <person name="Gil R."/>
            <person name="Vargas-Chavez C."/>
            <person name="Lopez-Madrigal S."/>
            <person name="Santos-Garcia D."/>
            <person name="Latorre A."/>
            <person name="Moya A."/>
        </authorList>
    </citation>
    <scope>NUCLEOTIDE SEQUENCE [LARGE SCALE GENOMIC DNA]</scope>
    <source>
        <strain evidence="10 11">PPER</strain>
    </source>
</reference>
<feature type="binding site" evidence="8">
    <location>
        <position position="301"/>
    </location>
    <ligand>
        <name>L-glutamine</name>
        <dbReference type="ChEBI" id="CHEBI:58359"/>
    </ligand>
</feature>
<sequence length="368" mass="40122">MRFVLDTLLGLEDGVAFEGRSVGAKGIITGELIFNTSITGYQETITDPSYLGQLIVFTFPHIGNTGINNTDVESQRVYASGAIVRSLSTFQSGVRLMCSLYKKVRKAGMVVVSGVNTRLLTQTLRTRGVIKGCVITSRNANQLVVDVARASIDISTRDLSKEAFNGKSVSWQPNRSCLEHKYKVIVLNFGLKLSILRSLMDRNCRAYVVSAYVNSKDILNLAVDGIVLSNGPGSPSINPDIVSNVKKIIRCRAPMLGICFGHQVTSLSLGVKTNRLRLGHHGTNHPVKDLNSGSVVTTSQNHSFTIEPASLNDAFRISHISLFDESIQGLETYNHLTLSFQGHPEACAGPKDIEYLFDAFIAVFNSVV</sequence>
<dbReference type="InterPro" id="IPR002474">
    <property type="entry name" value="CarbamoylP_synth_ssu_N"/>
</dbReference>
<evidence type="ECO:0000256" key="1">
    <source>
        <dbReference type="ARBA" id="ARBA00005077"/>
    </source>
</evidence>
<dbReference type="Gene3D" id="3.50.30.20">
    <property type="entry name" value="Carbamoyl-phosphate synthase small subunit, N-terminal domain"/>
    <property type="match status" value="1"/>
</dbReference>
<dbReference type="PROSITE" id="PS51273">
    <property type="entry name" value="GATASE_TYPE_1"/>
    <property type="match status" value="1"/>
</dbReference>
<comment type="caution">
    <text evidence="10">The sequence shown here is derived from an EMBL/GenBank/DDBJ whole genome shotgun (WGS) entry which is preliminary data.</text>
</comment>
<keyword evidence="8" id="KW-0055">Arginine biosynthesis</keyword>
<evidence type="ECO:0000259" key="9">
    <source>
        <dbReference type="SMART" id="SM01097"/>
    </source>
</evidence>
<evidence type="ECO:0000256" key="8">
    <source>
        <dbReference type="HAMAP-Rule" id="MF_01209"/>
    </source>
</evidence>
<feature type="binding site" evidence="8">
    <location>
        <position position="233"/>
    </location>
    <ligand>
        <name>L-glutamine</name>
        <dbReference type="ChEBI" id="CHEBI:58359"/>
    </ligand>
</feature>
<organism evidence="10 11">
    <name type="scientific">Candidatus Tremblayella phenacoccinincola</name>
    <dbReference type="NCBI Taxonomy" id="1010676"/>
    <lineage>
        <taxon>Bacteria</taxon>
        <taxon>Pseudomonadati</taxon>
        <taxon>Pseudomonadota</taxon>
        <taxon>Betaproteobacteria</taxon>
        <taxon>Candidatus Tremblayella</taxon>
    </lineage>
</organism>
<evidence type="ECO:0000256" key="6">
    <source>
        <dbReference type="ARBA" id="ARBA00022962"/>
    </source>
</evidence>
<feature type="binding site" evidence="8">
    <location>
        <position position="304"/>
    </location>
    <ligand>
        <name>L-glutamine</name>
        <dbReference type="ChEBI" id="CHEBI:58359"/>
    </ligand>
</feature>
<dbReference type="NCBIfam" id="NF009475">
    <property type="entry name" value="PRK12838.1"/>
    <property type="match status" value="1"/>
</dbReference>
<dbReference type="Proteomes" id="UP000222818">
    <property type="component" value="Unassembled WGS sequence"/>
</dbReference>
<dbReference type="PANTHER" id="PTHR43418:SF7">
    <property type="entry name" value="CARBAMOYL-PHOSPHATE SYNTHASE SMALL CHAIN"/>
    <property type="match status" value="1"/>
</dbReference>
<dbReference type="Pfam" id="PF00988">
    <property type="entry name" value="CPSase_sm_chain"/>
    <property type="match status" value="1"/>
</dbReference>
<dbReference type="InterPro" id="IPR029062">
    <property type="entry name" value="Class_I_gatase-like"/>
</dbReference>
<dbReference type="CDD" id="cd01744">
    <property type="entry name" value="GATase1_CPSase"/>
    <property type="match status" value="1"/>
</dbReference>
<dbReference type="PRINTS" id="PR00097">
    <property type="entry name" value="ANTSNTHASEII"/>
</dbReference>
<keyword evidence="4 8" id="KW-0547">Nucleotide-binding</keyword>
<keyword evidence="8" id="KW-0665">Pyrimidine biosynthesis</keyword>
<dbReference type="PRINTS" id="PR00099">
    <property type="entry name" value="CPSGATASE"/>
</dbReference>
<feature type="active site" description="Nucleophile" evidence="8">
    <location>
        <position position="259"/>
    </location>
</feature>
<keyword evidence="3 8" id="KW-0436">Ligase</keyword>